<keyword evidence="2" id="KW-1133">Transmembrane helix</keyword>
<dbReference type="EMBL" id="JAGFBF010000005">
    <property type="protein sequence ID" value="MBO2990068.1"/>
    <property type="molecule type" value="Genomic_DNA"/>
</dbReference>
<feature type="transmembrane region" description="Helical" evidence="2">
    <location>
        <begin position="216"/>
        <end position="240"/>
    </location>
</feature>
<dbReference type="Proteomes" id="UP000668403">
    <property type="component" value="Unassembled WGS sequence"/>
</dbReference>
<feature type="transmembrane region" description="Helical" evidence="2">
    <location>
        <begin position="182"/>
        <end position="204"/>
    </location>
</feature>
<proteinExistence type="predicted"/>
<name>A0A939QHA0_9MICO</name>
<evidence type="ECO:0000313" key="3">
    <source>
        <dbReference type="EMBL" id="MBO2990068.1"/>
    </source>
</evidence>
<feature type="transmembrane region" description="Helical" evidence="2">
    <location>
        <begin position="113"/>
        <end position="134"/>
    </location>
</feature>
<feature type="transmembrane region" description="Helical" evidence="2">
    <location>
        <begin position="88"/>
        <end position="106"/>
    </location>
</feature>
<feature type="transmembrane region" description="Helical" evidence="2">
    <location>
        <begin position="65"/>
        <end position="82"/>
    </location>
</feature>
<dbReference type="InterPro" id="IPR016566">
    <property type="entry name" value="UCP010219"/>
</dbReference>
<protein>
    <submittedName>
        <fullName evidence="3">DUF3159 domain-containing protein</fullName>
    </submittedName>
</protein>
<reference evidence="3" key="1">
    <citation type="submission" date="2021-03" db="EMBL/GenBank/DDBJ databases">
        <title>Leucobacter chromiisoli sp. nov., isolated from chromium-containing soil of chemical plant.</title>
        <authorList>
            <person name="Xu Z."/>
        </authorList>
    </citation>
    <scope>NUCLEOTIDE SEQUENCE</scope>
    <source>
        <strain evidence="3">K 70/01</strain>
    </source>
</reference>
<accession>A0A939QHA0</accession>
<evidence type="ECO:0000256" key="2">
    <source>
        <dbReference type="SAM" id="Phobius"/>
    </source>
</evidence>
<organism evidence="3 4">
    <name type="scientific">Leucobacter tardus</name>
    <dbReference type="NCBI Taxonomy" id="501483"/>
    <lineage>
        <taxon>Bacteria</taxon>
        <taxon>Bacillati</taxon>
        <taxon>Actinomycetota</taxon>
        <taxon>Actinomycetes</taxon>
        <taxon>Micrococcales</taxon>
        <taxon>Microbacteriaceae</taxon>
        <taxon>Leucobacter</taxon>
    </lineage>
</organism>
<keyword evidence="4" id="KW-1185">Reference proteome</keyword>
<keyword evidence="2" id="KW-0812">Transmembrane</keyword>
<evidence type="ECO:0000256" key="1">
    <source>
        <dbReference type="SAM" id="MobiDB-lite"/>
    </source>
</evidence>
<dbReference type="AlphaFoldDB" id="A0A939QHA0"/>
<dbReference type="Pfam" id="PF11361">
    <property type="entry name" value="DUF3159"/>
    <property type="match status" value="1"/>
</dbReference>
<feature type="region of interest" description="Disordered" evidence="1">
    <location>
        <begin position="1"/>
        <end position="30"/>
    </location>
</feature>
<evidence type="ECO:0000313" key="4">
    <source>
        <dbReference type="Proteomes" id="UP000668403"/>
    </source>
</evidence>
<dbReference type="RefSeq" id="WP_208238768.1">
    <property type="nucleotide sequence ID" value="NZ_BAAAQU010000002.1"/>
</dbReference>
<keyword evidence="2" id="KW-0472">Membrane</keyword>
<gene>
    <name evidence="3" type="ORF">J4H85_08700</name>
</gene>
<feature type="transmembrane region" description="Helical" evidence="2">
    <location>
        <begin position="146"/>
        <end position="170"/>
    </location>
</feature>
<comment type="caution">
    <text evidence="3">The sequence shown here is derived from an EMBL/GenBank/DDBJ whole genome shotgun (WGS) entry which is preliminary data.</text>
</comment>
<feature type="compositionally biased region" description="Basic and acidic residues" evidence="1">
    <location>
        <begin position="1"/>
        <end position="29"/>
    </location>
</feature>
<sequence length="261" mass="27777">MTLPRESDPDSDGLPDRRSTEPGEGESAHRAQIVGDQLSRTVRAGLEGERVTSQGVLDAIGGWRGVLEAVVPGAVFLGVYTFTQDPRVSAIAPAILALIAVIVRLVRREPLASAFSGAIAVGVCVLATLVTGRGEDYFLPGFWTSGAWAVGLLISLLVGWPLVGFAFGALRGDFTAWRRDPSLKRVATVCTLIWFAMFVSRLAVQLPMYFGGHVEALGVARLVMGVPLFALVILLTWLILSRFPASSDESETLSGNDAPSA</sequence>